<name>A0A645FJR7_9ZZZZ</name>
<dbReference type="EMBL" id="VSSQ01061257">
    <property type="protein sequence ID" value="MPN14621.1"/>
    <property type="molecule type" value="Genomic_DNA"/>
</dbReference>
<organism evidence="1">
    <name type="scientific">bioreactor metagenome</name>
    <dbReference type="NCBI Taxonomy" id="1076179"/>
    <lineage>
        <taxon>unclassified sequences</taxon>
        <taxon>metagenomes</taxon>
        <taxon>ecological metagenomes</taxon>
    </lineage>
</organism>
<gene>
    <name evidence="1" type="ORF">SDC9_161948</name>
</gene>
<dbReference type="AlphaFoldDB" id="A0A645FJR7"/>
<accession>A0A645FJR7</accession>
<evidence type="ECO:0000313" key="1">
    <source>
        <dbReference type="EMBL" id="MPN14621.1"/>
    </source>
</evidence>
<sequence length="60" mass="6826">MILQEPVVGGIEYCIIQAVQNSAERVFPRAKQPVQVFTKVWRFNLLRVGRAHGAEPVSKY</sequence>
<comment type="caution">
    <text evidence="1">The sequence shown here is derived from an EMBL/GenBank/DDBJ whole genome shotgun (WGS) entry which is preliminary data.</text>
</comment>
<reference evidence="1" key="1">
    <citation type="submission" date="2019-08" db="EMBL/GenBank/DDBJ databases">
        <authorList>
            <person name="Kucharzyk K."/>
            <person name="Murdoch R.W."/>
            <person name="Higgins S."/>
            <person name="Loffler F."/>
        </authorList>
    </citation>
    <scope>NUCLEOTIDE SEQUENCE</scope>
</reference>
<protein>
    <submittedName>
        <fullName evidence="1">Uncharacterized protein</fullName>
    </submittedName>
</protein>
<proteinExistence type="predicted"/>